<dbReference type="SUPFAM" id="SSF51726">
    <property type="entry name" value="UROD/MetE-like"/>
    <property type="match status" value="1"/>
</dbReference>
<reference evidence="2" key="1">
    <citation type="submission" date="2020-08" db="EMBL/GenBank/DDBJ databases">
        <title>Genome public.</title>
        <authorList>
            <person name="Liu C."/>
            <person name="Sun Q."/>
        </authorList>
    </citation>
    <scope>NUCLEOTIDE SEQUENCE</scope>
    <source>
        <strain evidence="2">H8</strain>
    </source>
</reference>
<sequence>MAIKHIRSKWNGTMTDRERFNRQMHYKSVDRCFNMEFGYWDENFDLWDIFVDNGIRSNEQAAEFFSFDRFEIVGGVCDLHPTFEEKVIEDRERTVIMQNTDGLLAEVTKGSASIPHYMKSSIVTPEDWKRVKEEKFVRNDPARKVDIAALKQKHPADRDYALGVDCGSMIGRIRDMLTFEGTAYACYDYPDMVEDMVETRCVLIEDFLDQVLPHFDFDFASGWEDICYKNGPIVSVNFFKEVVMPRYKRINKKLKEYGIDVWYTDCDGDVRPILPYLLEGGINCLFPYEVNSCAHPAELLDEYGRDLMIMGGIDKMQLKAGKDAIKDYLKSVERLVARGGYIPFCDHRCPPDVSVENYLYYLDLKEKMFGMK</sequence>
<accession>A0A926DLX6</accession>
<comment type="caution">
    <text evidence="2">The sequence shown here is derived from an EMBL/GenBank/DDBJ whole genome shotgun (WGS) entry which is preliminary data.</text>
</comment>
<gene>
    <name evidence="2" type="ORF">H8698_10415</name>
</gene>
<name>A0A926DLX6_9FIRM</name>
<keyword evidence="3" id="KW-1185">Reference proteome</keyword>
<dbReference type="InterPro" id="IPR038071">
    <property type="entry name" value="UROD/MetE-like_sf"/>
</dbReference>
<dbReference type="InterPro" id="IPR000257">
    <property type="entry name" value="Uroporphyrinogen_deCOase"/>
</dbReference>
<evidence type="ECO:0000313" key="2">
    <source>
        <dbReference type="EMBL" id="MBC8541390.1"/>
    </source>
</evidence>
<dbReference type="Proteomes" id="UP000611762">
    <property type="component" value="Unassembled WGS sequence"/>
</dbReference>
<evidence type="ECO:0000259" key="1">
    <source>
        <dbReference type="Pfam" id="PF01208"/>
    </source>
</evidence>
<dbReference type="AlphaFoldDB" id="A0A926DLX6"/>
<dbReference type="Gene3D" id="3.20.20.210">
    <property type="match status" value="1"/>
</dbReference>
<dbReference type="RefSeq" id="WP_249313441.1">
    <property type="nucleotide sequence ID" value="NZ_JACRSU010000004.1"/>
</dbReference>
<dbReference type="GO" id="GO:0006779">
    <property type="term" value="P:porphyrin-containing compound biosynthetic process"/>
    <property type="evidence" value="ECO:0007669"/>
    <property type="project" value="InterPro"/>
</dbReference>
<evidence type="ECO:0000313" key="3">
    <source>
        <dbReference type="Proteomes" id="UP000611762"/>
    </source>
</evidence>
<dbReference type="Pfam" id="PF01208">
    <property type="entry name" value="URO-D"/>
    <property type="match status" value="1"/>
</dbReference>
<protein>
    <recommendedName>
        <fullName evidence="1">Uroporphyrinogen decarboxylase (URO-D) domain-containing protein</fullName>
    </recommendedName>
</protein>
<organism evidence="2 3">
    <name type="scientific">Congzhengia minquanensis</name>
    <dbReference type="NCBI Taxonomy" id="2763657"/>
    <lineage>
        <taxon>Bacteria</taxon>
        <taxon>Bacillati</taxon>
        <taxon>Bacillota</taxon>
        <taxon>Clostridia</taxon>
        <taxon>Eubacteriales</taxon>
        <taxon>Oscillospiraceae</taxon>
        <taxon>Congzhengia</taxon>
    </lineage>
</organism>
<dbReference type="GO" id="GO:0004853">
    <property type="term" value="F:uroporphyrinogen decarboxylase activity"/>
    <property type="evidence" value="ECO:0007669"/>
    <property type="project" value="InterPro"/>
</dbReference>
<dbReference type="EMBL" id="JACRSU010000004">
    <property type="protein sequence ID" value="MBC8541390.1"/>
    <property type="molecule type" value="Genomic_DNA"/>
</dbReference>
<proteinExistence type="predicted"/>
<feature type="domain" description="Uroporphyrinogen decarboxylase (URO-D)" evidence="1">
    <location>
        <begin position="108"/>
        <end position="360"/>
    </location>
</feature>